<evidence type="ECO:0000313" key="2">
    <source>
        <dbReference type="Proteomes" id="UP000026962"/>
    </source>
</evidence>
<dbReference type="SUPFAM" id="SSF46934">
    <property type="entry name" value="UBA-like"/>
    <property type="match status" value="1"/>
</dbReference>
<dbReference type="Proteomes" id="UP000026962">
    <property type="component" value="Chromosome 9"/>
</dbReference>
<dbReference type="AlphaFoldDB" id="A0A0E0M3L6"/>
<dbReference type="Gramene" id="OPUNC09G15380.3">
    <property type="protein sequence ID" value="OPUNC09G15380.3"/>
    <property type="gene ID" value="OPUNC09G15380"/>
</dbReference>
<dbReference type="EnsemblPlants" id="OPUNC09G15380.3">
    <property type="protein sequence ID" value="OPUNC09G15380.3"/>
    <property type="gene ID" value="OPUNC09G15380"/>
</dbReference>
<reference evidence="1" key="2">
    <citation type="submission" date="2018-05" db="EMBL/GenBank/DDBJ databases">
        <title>OpunRS2 (Oryza punctata Reference Sequence Version 2).</title>
        <authorList>
            <person name="Zhang J."/>
            <person name="Kudrna D."/>
            <person name="Lee S."/>
            <person name="Talag J."/>
            <person name="Welchert J."/>
            <person name="Wing R.A."/>
        </authorList>
    </citation>
    <scope>NUCLEOTIDE SEQUENCE [LARGE SCALE GENOMIC DNA]</scope>
</reference>
<evidence type="ECO:0000313" key="1">
    <source>
        <dbReference type="EnsemblPlants" id="OPUNC09G15380.3"/>
    </source>
</evidence>
<organism evidence="1">
    <name type="scientific">Oryza punctata</name>
    <name type="common">Red rice</name>
    <dbReference type="NCBI Taxonomy" id="4537"/>
    <lineage>
        <taxon>Eukaryota</taxon>
        <taxon>Viridiplantae</taxon>
        <taxon>Streptophyta</taxon>
        <taxon>Embryophyta</taxon>
        <taxon>Tracheophyta</taxon>
        <taxon>Spermatophyta</taxon>
        <taxon>Magnoliopsida</taxon>
        <taxon>Liliopsida</taxon>
        <taxon>Poales</taxon>
        <taxon>Poaceae</taxon>
        <taxon>BOP clade</taxon>
        <taxon>Oryzoideae</taxon>
        <taxon>Oryzeae</taxon>
        <taxon>Oryzinae</taxon>
        <taxon>Oryza</taxon>
    </lineage>
</organism>
<dbReference type="CDD" id="cd14351">
    <property type="entry name" value="UBA_Ubx1_like"/>
    <property type="match status" value="1"/>
</dbReference>
<dbReference type="HOGENOM" id="CLU_2945793_0_0_1"/>
<dbReference type="Pfam" id="PF14555">
    <property type="entry name" value="UBA_4"/>
    <property type="match status" value="1"/>
</dbReference>
<sequence length="60" mass="6586">MARPPQEAIDTFVSITGADEAVAVRKLEEHGGDLNTAINAHFNEGDNTVYMLTIFHPNFV</sequence>
<keyword evidence="2" id="KW-1185">Reference proteome</keyword>
<accession>A0A0E0M3L6</accession>
<reference evidence="1" key="1">
    <citation type="submission" date="2015-04" db="UniProtKB">
        <authorList>
            <consortium name="EnsemblPlants"/>
        </authorList>
    </citation>
    <scope>IDENTIFICATION</scope>
</reference>
<evidence type="ECO:0008006" key="3">
    <source>
        <dbReference type="Google" id="ProtNLM"/>
    </source>
</evidence>
<dbReference type="Gene3D" id="1.10.8.10">
    <property type="entry name" value="DNA helicase RuvA subunit, C-terminal domain"/>
    <property type="match status" value="1"/>
</dbReference>
<dbReference type="InterPro" id="IPR009060">
    <property type="entry name" value="UBA-like_sf"/>
</dbReference>
<proteinExistence type="predicted"/>
<name>A0A0E0M3L6_ORYPU</name>
<protein>
    <recommendedName>
        <fullName evidence="3">UBA domain-containing protein</fullName>
    </recommendedName>
</protein>